<feature type="transmembrane region" description="Helical" evidence="3">
    <location>
        <begin position="15"/>
        <end position="36"/>
    </location>
</feature>
<organism evidence="6 7">
    <name type="scientific">Luteibacter jiangsuensis</name>
    <dbReference type="NCBI Taxonomy" id="637577"/>
    <lineage>
        <taxon>Bacteria</taxon>
        <taxon>Pseudomonadati</taxon>
        <taxon>Pseudomonadota</taxon>
        <taxon>Gammaproteobacteria</taxon>
        <taxon>Lysobacterales</taxon>
        <taxon>Rhodanobacteraceae</taxon>
        <taxon>Luteibacter</taxon>
    </lineage>
</organism>
<dbReference type="Pfam" id="PF02894">
    <property type="entry name" value="GFO_IDH_MocA_C"/>
    <property type="match status" value="1"/>
</dbReference>
<keyword evidence="3" id="KW-0472">Membrane</keyword>
<dbReference type="Proteomes" id="UP001237737">
    <property type="component" value="Unassembled WGS sequence"/>
</dbReference>
<evidence type="ECO:0000259" key="4">
    <source>
        <dbReference type="Pfam" id="PF01408"/>
    </source>
</evidence>
<dbReference type="EMBL" id="JAUSSK010000003">
    <property type="protein sequence ID" value="MDQ0010038.1"/>
    <property type="molecule type" value="Genomic_DNA"/>
</dbReference>
<comment type="similarity">
    <text evidence="1">Belongs to the Gfo/Idh/MocA family.</text>
</comment>
<dbReference type="InterPro" id="IPR004104">
    <property type="entry name" value="Gfo/Idh/MocA-like_OxRdtase_C"/>
</dbReference>
<dbReference type="GO" id="GO:0102497">
    <property type="term" value="F:scyllo-inositol dehydrogenase (NADP+) activity"/>
    <property type="evidence" value="ECO:0007669"/>
    <property type="project" value="UniProtKB-EC"/>
</dbReference>
<proteinExistence type="inferred from homology"/>
<keyword evidence="7" id="KW-1185">Reference proteome</keyword>
<evidence type="ECO:0000256" key="1">
    <source>
        <dbReference type="ARBA" id="ARBA00010928"/>
    </source>
</evidence>
<dbReference type="RefSeq" id="WP_306849958.1">
    <property type="nucleotide sequence ID" value="NZ_JAUSSK010000003.1"/>
</dbReference>
<dbReference type="Gene3D" id="3.30.360.10">
    <property type="entry name" value="Dihydrodipicolinate Reductase, domain 2"/>
    <property type="match status" value="1"/>
</dbReference>
<dbReference type="SUPFAM" id="SSF51735">
    <property type="entry name" value="NAD(P)-binding Rossmann-fold domains"/>
    <property type="match status" value="1"/>
</dbReference>
<evidence type="ECO:0000259" key="5">
    <source>
        <dbReference type="Pfam" id="PF02894"/>
    </source>
</evidence>
<name>A0ABT9SYG2_9GAMM</name>
<dbReference type="InterPro" id="IPR000683">
    <property type="entry name" value="Gfo/Idh/MocA-like_OxRdtase_N"/>
</dbReference>
<dbReference type="PANTHER" id="PTHR43708">
    <property type="entry name" value="CONSERVED EXPRESSED OXIDOREDUCTASE (EUROFUNG)"/>
    <property type="match status" value="1"/>
</dbReference>
<sequence>MTSTRNLTQPIPTGLIGYGTAGAFFHAPLIAAAAGLRLAAIGSRRSDDILRDFPEAKAYEKPQDLIADPAIELVVIATPNESHASLARAALEAGKHVVVDKPFTLNAAEAEALIALASERDRRLSVFQNRRWDNDFLTVRRLVEDGRLGEVAYYEAHFDRFRPEIKQGWRETEAPGSGLLYDLGAHLIDQALVLFGWPLAVTADVTRQRAAARADDYFHLVLDYGRRRAVLHASVLVRDPGPRYLVHGDGGSFVKYGIDGQEAALREGRRPGGEGWGDDDAALFGRFTDADGSATTIETLPGRYTAFYDGVAAAIRDGTALPVEAREARDVIRVIEAAQVSARERRTVPL</sequence>
<evidence type="ECO:0000313" key="6">
    <source>
        <dbReference type="EMBL" id="MDQ0010038.1"/>
    </source>
</evidence>
<keyword evidence="3" id="KW-0812">Transmembrane</keyword>
<gene>
    <name evidence="6" type="ORF">J2T07_002228</name>
</gene>
<reference evidence="6 7" key="1">
    <citation type="submission" date="2023-07" db="EMBL/GenBank/DDBJ databases">
        <title>Sorghum-associated microbial communities from plants grown in Nebraska, USA.</title>
        <authorList>
            <person name="Schachtman D."/>
        </authorList>
    </citation>
    <scope>NUCLEOTIDE SEQUENCE [LARGE SCALE GENOMIC DNA]</scope>
    <source>
        <strain evidence="6 7">CC60</strain>
    </source>
</reference>
<evidence type="ECO:0000256" key="2">
    <source>
        <dbReference type="ARBA" id="ARBA00023002"/>
    </source>
</evidence>
<keyword evidence="3" id="KW-1133">Transmembrane helix</keyword>
<dbReference type="NCBIfam" id="NF008607">
    <property type="entry name" value="PRK11579.1"/>
    <property type="match status" value="1"/>
</dbReference>
<dbReference type="InterPro" id="IPR051317">
    <property type="entry name" value="Gfo/Idh/MocA_oxidoreduct"/>
</dbReference>
<keyword evidence="2 6" id="KW-0560">Oxidoreductase</keyword>
<dbReference type="InterPro" id="IPR036291">
    <property type="entry name" value="NAD(P)-bd_dom_sf"/>
</dbReference>
<dbReference type="PANTHER" id="PTHR43708:SF5">
    <property type="entry name" value="CONSERVED EXPRESSED OXIDOREDUCTASE (EUROFUNG)-RELATED"/>
    <property type="match status" value="1"/>
</dbReference>
<feature type="domain" description="Gfo/Idh/MocA-like oxidoreductase C-terminal" evidence="5">
    <location>
        <begin position="140"/>
        <end position="350"/>
    </location>
</feature>
<accession>A0ABT9SYG2</accession>
<protein>
    <submittedName>
        <fullName evidence="6">Scyllo-inositol 2-dehydrogenase (NADP+)</fullName>
        <ecNumber evidence="6">1.1.1.371</ecNumber>
    </submittedName>
</protein>
<dbReference type="Pfam" id="PF01408">
    <property type="entry name" value="GFO_IDH_MocA"/>
    <property type="match status" value="1"/>
</dbReference>
<comment type="caution">
    <text evidence="6">The sequence shown here is derived from an EMBL/GenBank/DDBJ whole genome shotgun (WGS) entry which is preliminary data.</text>
</comment>
<dbReference type="Gene3D" id="3.40.50.720">
    <property type="entry name" value="NAD(P)-binding Rossmann-like Domain"/>
    <property type="match status" value="1"/>
</dbReference>
<evidence type="ECO:0000313" key="7">
    <source>
        <dbReference type="Proteomes" id="UP001237737"/>
    </source>
</evidence>
<feature type="domain" description="Gfo/Idh/MocA-like oxidoreductase N-terminal" evidence="4">
    <location>
        <begin position="13"/>
        <end position="126"/>
    </location>
</feature>
<dbReference type="EC" id="1.1.1.371" evidence="6"/>
<evidence type="ECO:0000256" key="3">
    <source>
        <dbReference type="SAM" id="Phobius"/>
    </source>
</evidence>